<proteinExistence type="predicted"/>
<protein>
    <submittedName>
        <fullName evidence="1">Uncharacterized protein</fullName>
    </submittedName>
</protein>
<feature type="non-terminal residue" evidence="1">
    <location>
        <position position="1"/>
    </location>
</feature>
<reference evidence="1" key="1">
    <citation type="journal article" date="2022" name="bioRxiv">
        <title>Population genetic analysis of Ophidiomyces ophidiicola, the causative agent of snake fungal disease, indicates recent introductions to the USA.</title>
        <authorList>
            <person name="Ladner J.T."/>
            <person name="Palmer J.M."/>
            <person name="Ettinger C.L."/>
            <person name="Stajich J.E."/>
            <person name="Farrell T.M."/>
            <person name="Glorioso B.M."/>
            <person name="Lawson B."/>
            <person name="Price S.J."/>
            <person name="Stengle A.G."/>
            <person name="Grear D.A."/>
            <person name="Lorch J.M."/>
        </authorList>
    </citation>
    <scope>NUCLEOTIDE SEQUENCE</scope>
    <source>
        <strain evidence="1">NWHC 24266-5</strain>
    </source>
</reference>
<organism evidence="1">
    <name type="scientific">Ophidiomyces ophidiicola</name>
    <dbReference type="NCBI Taxonomy" id="1387563"/>
    <lineage>
        <taxon>Eukaryota</taxon>
        <taxon>Fungi</taxon>
        <taxon>Dikarya</taxon>
        <taxon>Ascomycota</taxon>
        <taxon>Pezizomycotina</taxon>
        <taxon>Eurotiomycetes</taxon>
        <taxon>Eurotiomycetidae</taxon>
        <taxon>Onygenales</taxon>
        <taxon>Onygenaceae</taxon>
        <taxon>Ophidiomyces</taxon>
    </lineage>
</organism>
<accession>A0ACB8UPQ2</accession>
<name>A0ACB8UPQ2_9EURO</name>
<dbReference type="EMBL" id="JALBCA010000245">
    <property type="protein sequence ID" value="KAI2381186.1"/>
    <property type="molecule type" value="Genomic_DNA"/>
</dbReference>
<sequence>PEHKPDHKPEHKPEYKPEHKPDHKPEHKPEYKPEHKPDHKPEHKPGYKPDYKPEHKPEKKPEHYPEYKPEKKPEHYPEYKPEKKPEKQPKQISPVNTYRLFINSRNLVKNPPGPFFVVKDNKPQEQSSAVVTFNLDQSYKGRTCKFLFEICANCITGSRQLDIFTVLNPPGLRPHPGPSRDQHKGRLEVLLNGKTNWIQKYNGFPKFPCPTGLFGFEVVGAGELVKAGWTIGKTGPKIEVL</sequence>
<comment type="caution">
    <text evidence="1">The sequence shown here is derived from an EMBL/GenBank/DDBJ whole genome shotgun (WGS) entry which is preliminary data.</text>
</comment>
<gene>
    <name evidence="1" type="ORF">LOY88_006848</name>
</gene>
<evidence type="ECO:0000313" key="1">
    <source>
        <dbReference type="EMBL" id="KAI2381186.1"/>
    </source>
</evidence>